<keyword evidence="7" id="KW-0998">Cell outer membrane</keyword>
<proteinExistence type="inferred from homology"/>
<evidence type="ECO:0000313" key="9">
    <source>
        <dbReference type="EMBL" id="SIN87831.1"/>
    </source>
</evidence>
<organism evidence="9 10">
    <name type="scientific">Sulfurivirga caldicuralii</name>
    <dbReference type="NCBI Taxonomy" id="364032"/>
    <lineage>
        <taxon>Bacteria</taxon>
        <taxon>Pseudomonadati</taxon>
        <taxon>Pseudomonadota</taxon>
        <taxon>Gammaproteobacteria</taxon>
        <taxon>Thiotrichales</taxon>
        <taxon>Piscirickettsiaceae</taxon>
        <taxon>Sulfurivirga</taxon>
    </lineage>
</organism>
<evidence type="ECO:0000256" key="7">
    <source>
        <dbReference type="ARBA" id="ARBA00023237"/>
    </source>
</evidence>
<keyword evidence="6" id="KW-0472">Membrane</keyword>
<dbReference type="Proteomes" id="UP000198461">
    <property type="component" value="Unassembled WGS sequence"/>
</dbReference>
<gene>
    <name evidence="9" type="ORF">SAMN05443662_0824</name>
</gene>
<evidence type="ECO:0000256" key="4">
    <source>
        <dbReference type="ARBA" id="ARBA00022692"/>
    </source>
</evidence>
<dbReference type="Pfam" id="PF03349">
    <property type="entry name" value="Toluene_X"/>
    <property type="match status" value="1"/>
</dbReference>
<dbReference type="InterPro" id="IPR005017">
    <property type="entry name" value="OMPP1/FadL/TodX"/>
</dbReference>
<evidence type="ECO:0000256" key="2">
    <source>
        <dbReference type="ARBA" id="ARBA00008163"/>
    </source>
</evidence>
<dbReference type="PANTHER" id="PTHR35093:SF8">
    <property type="entry name" value="OUTER MEMBRANE PROTEIN NMB0088-RELATED"/>
    <property type="match status" value="1"/>
</dbReference>
<feature type="signal peptide" evidence="8">
    <location>
        <begin position="1"/>
        <end position="23"/>
    </location>
</feature>
<protein>
    <submittedName>
        <fullName evidence="9">Long-chain fatty acid transport protein</fullName>
    </submittedName>
</protein>
<dbReference type="SUPFAM" id="SSF56935">
    <property type="entry name" value="Porins"/>
    <property type="match status" value="1"/>
</dbReference>
<evidence type="ECO:0000256" key="5">
    <source>
        <dbReference type="ARBA" id="ARBA00022729"/>
    </source>
</evidence>
<dbReference type="GO" id="GO:0015483">
    <property type="term" value="F:long-chain fatty acid transporting porin activity"/>
    <property type="evidence" value="ECO:0007669"/>
    <property type="project" value="TreeGrafter"/>
</dbReference>
<dbReference type="EMBL" id="FSRE01000002">
    <property type="protein sequence ID" value="SIN87831.1"/>
    <property type="molecule type" value="Genomic_DNA"/>
</dbReference>
<keyword evidence="5 8" id="KW-0732">Signal</keyword>
<evidence type="ECO:0000256" key="1">
    <source>
        <dbReference type="ARBA" id="ARBA00004571"/>
    </source>
</evidence>
<dbReference type="AlphaFoldDB" id="A0A1N6EXZ1"/>
<evidence type="ECO:0000256" key="8">
    <source>
        <dbReference type="SAM" id="SignalP"/>
    </source>
</evidence>
<comment type="similarity">
    <text evidence="2">Belongs to the OmpP1/FadL family.</text>
</comment>
<keyword evidence="10" id="KW-1185">Reference proteome</keyword>
<accession>A0A1N6EXZ1</accession>
<comment type="subcellular location">
    <subcellularLocation>
        <location evidence="1">Cell outer membrane</location>
        <topology evidence="1">Multi-pass membrane protein</topology>
    </subcellularLocation>
</comment>
<name>A0A1N6EXZ1_9GAMM</name>
<keyword evidence="4" id="KW-0812">Transmembrane</keyword>
<evidence type="ECO:0000313" key="10">
    <source>
        <dbReference type="Proteomes" id="UP000198461"/>
    </source>
</evidence>
<feature type="chain" id="PRO_5012884607" evidence="8">
    <location>
        <begin position="24"/>
        <end position="432"/>
    </location>
</feature>
<evidence type="ECO:0000256" key="3">
    <source>
        <dbReference type="ARBA" id="ARBA00022452"/>
    </source>
</evidence>
<sequence>MLVKKRVLAAAIGLSVSSATAMASGFQLWEESASGLGRAFAGMGAATDDASVQWYNPAGMTAIDGYQIVVGGHYIVPSADFDNNGSTGIFASGKDDNGGNSAFIPNLFWKGQWQGYDLGLSVVTPFGLGTKYDSDWRGRYLGVESDLRTININPSIARKMGDWSFGVGISAQYMEAKLTKRILPSAVLQGLGYPALTANAVGDGTSELKGDSWAWGYNLGLTYTPTEKDRIGVSYRSQVEQVLSGKAKKYAQNGTYLGADNAKAELDLPAMVDISWSHRYNNALEVLLSGTWTGWSSFKELRVTKKSDGSTLSYTPERWHDTWRWALGANYTLNSKWLLRGGVAYDQTPVRDPYRTVRIPDNDRKWLSLGARYTIKPNLMVDMSYAHLWADKTKIDETVYAGENDIGAYTGHLKGSYDNGVDIFSAQLVWNF</sequence>
<dbReference type="GO" id="GO:0009279">
    <property type="term" value="C:cell outer membrane"/>
    <property type="evidence" value="ECO:0007669"/>
    <property type="project" value="UniProtKB-SubCell"/>
</dbReference>
<dbReference type="PANTHER" id="PTHR35093">
    <property type="entry name" value="OUTER MEMBRANE PROTEIN NMB0088-RELATED"/>
    <property type="match status" value="1"/>
</dbReference>
<dbReference type="Gene3D" id="2.40.160.60">
    <property type="entry name" value="Outer membrane protein transport protein (OMPP1/FadL/TodX)"/>
    <property type="match status" value="1"/>
</dbReference>
<evidence type="ECO:0000256" key="6">
    <source>
        <dbReference type="ARBA" id="ARBA00023136"/>
    </source>
</evidence>
<keyword evidence="3" id="KW-1134">Transmembrane beta strand</keyword>
<reference evidence="9 10" key="1">
    <citation type="submission" date="2016-11" db="EMBL/GenBank/DDBJ databases">
        <authorList>
            <person name="Jaros S."/>
            <person name="Januszkiewicz K."/>
            <person name="Wedrychowicz H."/>
        </authorList>
    </citation>
    <scope>NUCLEOTIDE SEQUENCE [LARGE SCALE GENOMIC DNA]</scope>
    <source>
        <strain evidence="9 10">DSM 17737</strain>
    </source>
</reference>